<evidence type="ECO:0000256" key="8">
    <source>
        <dbReference type="ARBA" id="ARBA00023136"/>
    </source>
</evidence>
<evidence type="ECO:0000256" key="5">
    <source>
        <dbReference type="ARBA" id="ARBA00022531"/>
    </source>
</evidence>
<evidence type="ECO:0000256" key="7">
    <source>
        <dbReference type="ARBA" id="ARBA00022989"/>
    </source>
</evidence>
<proteinExistence type="inferred from homology"/>
<dbReference type="STRING" id="1088818.A0A2I0A2V9"/>
<comment type="similarity">
    <text evidence="3">Belongs to the Ycf4 family.</text>
</comment>
<keyword evidence="6" id="KW-0812">Transmembrane</keyword>
<gene>
    <name evidence="9" type="primary">ycf4</name>
    <name evidence="9" type="ORF">AXF42_Ash004420</name>
</gene>
<evidence type="ECO:0000256" key="1">
    <source>
        <dbReference type="ARBA" id="ARBA00002862"/>
    </source>
</evidence>
<dbReference type="Pfam" id="PF02392">
    <property type="entry name" value="Ycf4"/>
    <property type="match status" value="1"/>
</dbReference>
<dbReference type="AlphaFoldDB" id="A0A2I0A2V9"/>
<keyword evidence="7" id="KW-1133">Transmembrane helix</keyword>
<comment type="subcellular location">
    <subcellularLocation>
        <location evidence="2">Membrane</location>
        <topology evidence="2">Multi-pass membrane protein</topology>
    </subcellularLocation>
</comment>
<evidence type="ECO:0000256" key="2">
    <source>
        <dbReference type="ARBA" id="ARBA00004141"/>
    </source>
</evidence>
<keyword evidence="5" id="KW-0602">Photosynthesis</keyword>
<evidence type="ECO:0000256" key="4">
    <source>
        <dbReference type="ARBA" id="ARBA00015395"/>
    </source>
</evidence>
<accession>A0A2I0A2V9</accession>
<evidence type="ECO:0000313" key="9">
    <source>
        <dbReference type="EMBL" id="PKA49878.1"/>
    </source>
</evidence>
<keyword evidence="10" id="KW-1185">Reference proteome</keyword>
<dbReference type="Proteomes" id="UP000236161">
    <property type="component" value="Unassembled WGS sequence"/>
</dbReference>
<dbReference type="OrthoDB" id="588925at2759"/>
<evidence type="ECO:0000256" key="3">
    <source>
        <dbReference type="ARBA" id="ARBA00008198"/>
    </source>
</evidence>
<sequence length="76" mass="9042">MCLFRWGFPGRNRRIFLRFFLKDIQSIRMEVRITYTTRTLYLSQYLQYSSKDLDRFVESIIAASAQNKCSNVCSST</sequence>
<keyword evidence="8" id="KW-0472">Membrane</keyword>
<reference evidence="9 10" key="1">
    <citation type="journal article" date="2017" name="Nature">
        <title>The Apostasia genome and the evolution of orchids.</title>
        <authorList>
            <person name="Zhang G.Q."/>
            <person name="Liu K.W."/>
            <person name="Li Z."/>
            <person name="Lohaus R."/>
            <person name="Hsiao Y.Y."/>
            <person name="Niu S.C."/>
            <person name="Wang J.Y."/>
            <person name="Lin Y.C."/>
            <person name="Xu Q."/>
            <person name="Chen L.J."/>
            <person name="Yoshida K."/>
            <person name="Fujiwara S."/>
            <person name="Wang Z.W."/>
            <person name="Zhang Y.Q."/>
            <person name="Mitsuda N."/>
            <person name="Wang M."/>
            <person name="Liu G.H."/>
            <person name="Pecoraro L."/>
            <person name="Huang H.X."/>
            <person name="Xiao X.J."/>
            <person name="Lin M."/>
            <person name="Wu X.Y."/>
            <person name="Wu W.L."/>
            <person name="Chen Y.Y."/>
            <person name="Chang S.B."/>
            <person name="Sakamoto S."/>
            <person name="Ohme-Takagi M."/>
            <person name="Yagi M."/>
            <person name="Zeng S.J."/>
            <person name="Shen C.Y."/>
            <person name="Yeh C.M."/>
            <person name="Luo Y.B."/>
            <person name="Tsai W.C."/>
            <person name="Van de Peer Y."/>
            <person name="Liu Z.J."/>
        </authorList>
    </citation>
    <scope>NUCLEOTIDE SEQUENCE [LARGE SCALE GENOMIC DNA]</scope>
    <source>
        <strain evidence="10">cv. Shenzhen</strain>
        <tissue evidence="9">Stem</tissue>
    </source>
</reference>
<dbReference type="GO" id="GO:0015979">
    <property type="term" value="P:photosynthesis"/>
    <property type="evidence" value="ECO:0007669"/>
    <property type="project" value="UniProtKB-KW"/>
</dbReference>
<evidence type="ECO:0000313" key="10">
    <source>
        <dbReference type="Proteomes" id="UP000236161"/>
    </source>
</evidence>
<dbReference type="InterPro" id="IPR003359">
    <property type="entry name" value="PSI_Ycf4_assembly"/>
</dbReference>
<dbReference type="GO" id="GO:0009522">
    <property type="term" value="C:photosystem I"/>
    <property type="evidence" value="ECO:0007669"/>
    <property type="project" value="InterPro"/>
</dbReference>
<comment type="function">
    <text evidence="1">Seems to be required for the assembly of the photosystem I complex.</text>
</comment>
<evidence type="ECO:0000256" key="6">
    <source>
        <dbReference type="ARBA" id="ARBA00022692"/>
    </source>
</evidence>
<protein>
    <recommendedName>
        <fullName evidence="4">Photosystem I assembly protein Ycf4</fullName>
    </recommendedName>
</protein>
<name>A0A2I0A2V9_9ASPA</name>
<dbReference type="EMBL" id="KZ452037">
    <property type="protein sequence ID" value="PKA49878.1"/>
    <property type="molecule type" value="Genomic_DNA"/>
</dbReference>
<organism evidence="9 10">
    <name type="scientific">Apostasia shenzhenica</name>
    <dbReference type="NCBI Taxonomy" id="1088818"/>
    <lineage>
        <taxon>Eukaryota</taxon>
        <taxon>Viridiplantae</taxon>
        <taxon>Streptophyta</taxon>
        <taxon>Embryophyta</taxon>
        <taxon>Tracheophyta</taxon>
        <taxon>Spermatophyta</taxon>
        <taxon>Magnoliopsida</taxon>
        <taxon>Liliopsida</taxon>
        <taxon>Asparagales</taxon>
        <taxon>Orchidaceae</taxon>
        <taxon>Apostasioideae</taxon>
        <taxon>Apostasia</taxon>
    </lineage>
</organism>